<sequence>MTGTRTEPANPRRSSSDAASHHLALMLTLTFVTGLVDAGGFLGLDRVFVGNMTGNVVILGMGAAGAEELPVLGPAIALATFVFGAGVAGLSLRSAASGWSRRLTAVGTASVLMVAATAVLTALAPTDPGVVTLSAALTACAMGIQAALARKVGVADVTTVVVTSTITVWATDMFARPRRTTILNRRLAAIVSILLGALVGALLSTVALWLVFAIAAGIGAVVVAMGHRSAVSRVRGAL</sequence>
<dbReference type="eggNOG" id="COG3619">
    <property type="taxonomic scope" value="Bacteria"/>
</dbReference>
<feature type="transmembrane region" description="Helical" evidence="1">
    <location>
        <begin position="183"/>
        <end position="202"/>
    </location>
</feature>
<protein>
    <recommendedName>
        <fullName evidence="4">DUF1275 domain-containing protein</fullName>
    </recommendedName>
</protein>
<evidence type="ECO:0000313" key="3">
    <source>
        <dbReference type="Proteomes" id="UP000013525"/>
    </source>
</evidence>
<dbReference type="PATRIC" id="fig|1273125.3.peg.3247"/>
<evidence type="ECO:0008006" key="4">
    <source>
        <dbReference type="Google" id="ProtNLM"/>
    </source>
</evidence>
<keyword evidence="1" id="KW-1133">Transmembrane helix</keyword>
<comment type="caution">
    <text evidence="2">The sequence shown here is derived from an EMBL/GenBank/DDBJ whole genome shotgun (WGS) entry which is preliminary data.</text>
</comment>
<accession>R7WMR1</accession>
<feature type="transmembrane region" description="Helical" evidence="1">
    <location>
        <begin position="21"/>
        <end position="44"/>
    </location>
</feature>
<feature type="transmembrane region" description="Helical" evidence="1">
    <location>
        <begin position="130"/>
        <end position="149"/>
    </location>
</feature>
<dbReference type="RefSeq" id="WP_010839442.1">
    <property type="nucleotide sequence ID" value="NZ_APMY01000098.1"/>
</dbReference>
<reference evidence="2 3" key="1">
    <citation type="journal article" date="2013" name="Genome Announc.">
        <title>Draft Genome Sequence of Rhodococcus rhodnii Strain LMG5362, a Symbiont of Rhodnius prolixus (Hemiptera, Reduviidae, Triatominae), the Principle Vector of Trypanosoma cruzi.</title>
        <authorList>
            <person name="Pachebat J.A."/>
            <person name="van Keulen G."/>
            <person name="Whitten M.M."/>
            <person name="Girdwood S."/>
            <person name="Del Sol R."/>
            <person name="Dyson P.J."/>
            <person name="Facey P.D."/>
        </authorList>
    </citation>
    <scope>NUCLEOTIDE SEQUENCE [LARGE SCALE GENOMIC DNA]</scope>
    <source>
        <strain evidence="2 3">LMG 5362</strain>
    </source>
</reference>
<dbReference type="Proteomes" id="UP000013525">
    <property type="component" value="Unassembled WGS sequence"/>
</dbReference>
<evidence type="ECO:0000256" key="1">
    <source>
        <dbReference type="SAM" id="Phobius"/>
    </source>
</evidence>
<dbReference type="AlphaFoldDB" id="R7WMR1"/>
<feature type="transmembrane region" description="Helical" evidence="1">
    <location>
        <begin position="71"/>
        <end position="91"/>
    </location>
</feature>
<dbReference type="PANTHER" id="PTHR37314">
    <property type="entry name" value="SLR0142 PROTEIN"/>
    <property type="match status" value="1"/>
</dbReference>
<organism evidence="2 3">
    <name type="scientific">Rhodococcus rhodnii LMG 5362</name>
    <dbReference type="NCBI Taxonomy" id="1273125"/>
    <lineage>
        <taxon>Bacteria</taxon>
        <taxon>Bacillati</taxon>
        <taxon>Actinomycetota</taxon>
        <taxon>Actinomycetes</taxon>
        <taxon>Mycobacteriales</taxon>
        <taxon>Nocardiaceae</taxon>
        <taxon>Rhodococcus</taxon>
    </lineage>
</organism>
<keyword evidence="1" id="KW-0812">Transmembrane</keyword>
<dbReference type="PANTHER" id="PTHR37314:SF4">
    <property type="entry name" value="UPF0700 TRANSMEMBRANE PROTEIN YOAK"/>
    <property type="match status" value="1"/>
</dbReference>
<name>R7WMR1_9NOCA</name>
<evidence type="ECO:0000313" key="2">
    <source>
        <dbReference type="EMBL" id="EOM75274.1"/>
    </source>
</evidence>
<feature type="transmembrane region" description="Helical" evidence="1">
    <location>
        <begin position="208"/>
        <end position="226"/>
    </location>
</feature>
<feature type="transmembrane region" description="Helical" evidence="1">
    <location>
        <begin position="103"/>
        <end position="124"/>
    </location>
</feature>
<dbReference type="Pfam" id="PF06912">
    <property type="entry name" value="DUF1275"/>
    <property type="match status" value="1"/>
</dbReference>
<keyword evidence="3" id="KW-1185">Reference proteome</keyword>
<dbReference type="EMBL" id="APMY01000098">
    <property type="protein sequence ID" value="EOM75274.1"/>
    <property type="molecule type" value="Genomic_DNA"/>
</dbReference>
<dbReference type="InterPro" id="IPR010699">
    <property type="entry name" value="DUF1275"/>
</dbReference>
<proteinExistence type="predicted"/>
<keyword evidence="1" id="KW-0472">Membrane</keyword>
<gene>
    <name evidence="2" type="ORF">Rrhod_3409</name>
</gene>